<dbReference type="GO" id="GO:0005739">
    <property type="term" value="C:mitochondrion"/>
    <property type="evidence" value="ECO:0007669"/>
    <property type="project" value="TreeGrafter"/>
</dbReference>
<dbReference type="AlphaFoldDB" id="A0A0D7B5N5"/>
<comment type="similarity">
    <text evidence="7">Belongs to the dihydrofolate reductase family.</text>
</comment>
<evidence type="ECO:0000256" key="4">
    <source>
        <dbReference type="ARBA" id="ARBA00022563"/>
    </source>
</evidence>
<protein>
    <recommendedName>
        <fullName evidence="3">Dihydrofolate reductase</fullName>
        <ecNumber evidence="2">1.5.1.3</ecNumber>
    </recommendedName>
</protein>
<accession>A0A0D7B5N5</accession>
<evidence type="ECO:0000313" key="10">
    <source>
        <dbReference type="Proteomes" id="UP000054007"/>
    </source>
</evidence>
<dbReference type="EC" id="1.5.1.3" evidence="2"/>
<evidence type="ECO:0000256" key="6">
    <source>
        <dbReference type="ARBA" id="ARBA00023002"/>
    </source>
</evidence>
<evidence type="ECO:0000256" key="3">
    <source>
        <dbReference type="ARBA" id="ARBA00018886"/>
    </source>
</evidence>
<dbReference type="PROSITE" id="PS51330">
    <property type="entry name" value="DHFR_2"/>
    <property type="match status" value="1"/>
</dbReference>
<keyword evidence="6" id="KW-0560">Oxidoreductase</keyword>
<keyword evidence="5" id="KW-0521">NADP</keyword>
<dbReference type="SUPFAM" id="SSF53597">
    <property type="entry name" value="Dihydrofolate reductase-like"/>
    <property type="match status" value="1"/>
</dbReference>
<evidence type="ECO:0000313" key="9">
    <source>
        <dbReference type="EMBL" id="KIY64826.1"/>
    </source>
</evidence>
<feature type="domain" description="DHFR" evidence="8">
    <location>
        <begin position="4"/>
        <end position="198"/>
    </location>
</feature>
<dbReference type="OrthoDB" id="414698at2759"/>
<dbReference type="PROSITE" id="PS00075">
    <property type="entry name" value="DHFR_1"/>
    <property type="match status" value="1"/>
</dbReference>
<dbReference type="STRING" id="1314674.A0A0D7B5N5"/>
<evidence type="ECO:0000256" key="2">
    <source>
        <dbReference type="ARBA" id="ARBA00012856"/>
    </source>
</evidence>
<gene>
    <name evidence="9" type="ORF">CYLTODRAFT_401404</name>
</gene>
<dbReference type="GO" id="GO:0046655">
    <property type="term" value="P:folic acid metabolic process"/>
    <property type="evidence" value="ECO:0007669"/>
    <property type="project" value="TreeGrafter"/>
</dbReference>
<dbReference type="PRINTS" id="PR00070">
    <property type="entry name" value="DHFR"/>
</dbReference>
<comment type="pathway">
    <text evidence="1">Cofactor biosynthesis; tetrahydrofolate biosynthesis; 5,6,7,8-tetrahydrofolate from 7,8-dihydrofolate: step 1/1.</text>
</comment>
<dbReference type="CDD" id="cd00209">
    <property type="entry name" value="DHFR"/>
    <property type="match status" value="1"/>
</dbReference>
<evidence type="ECO:0000259" key="8">
    <source>
        <dbReference type="PROSITE" id="PS51330"/>
    </source>
</evidence>
<keyword evidence="4" id="KW-0554">One-carbon metabolism</keyword>
<dbReference type="InterPro" id="IPR017925">
    <property type="entry name" value="DHFR_CS"/>
</dbReference>
<dbReference type="Proteomes" id="UP000054007">
    <property type="component" value="Unassembled WGS sequence"/>
</dbReference>
<dbReference type="EMBL" id="KN880617">
    <property type="protein sequence ID" value="KIY64826.1"/>
    <property type="molecule type" value="Genomic_DNA"/>
</dbReference>
<evidence type="ECO:0000256" key="5">
    <source>
        <dbReference type="ARBA" id="ARBA00022857"/>
    </source>
</evidence>
<dbReference type="UniPathway" id="UPA00077">
    <property type="reaction ID" value="UER00158"/>
</dbReference>
<dbReference type="PANTHER" id="PTHR48069">
    <property type="entry name" value="DIHYDROFOLATE REDUCTASE"/>
    <property type="match status" value="1"/>
</dbReference>
<organism evidence="9 10">
    <name type="scientific">Cylindrobasidium torrendii FP15055 ss-10</name>
    <dbReference type="NCBI Taxonomy" id="1314674"/>
    <lineage>
        <taxon>Eukaryota</taxon>
        <taxon>Fungi</taxon>
        <taxon>Dikarya</taxon>
        <taxon>Basidiomycota</taxon>
        <taxon>Agaricomycotina</taxon>
        <taxon>Agaricomycetes</taxon>
        <taxon>Agaricomycetidae</taxon>
        <taxon>Agaricales</taxon>
        <taxon>Marasmiineae</taxon>
        <taxon>Physalacriaceae</taxon>
        <taxon>Cylindrobasidium</taxon>
    </lineage>
</organism>
<evidence type="ECO:0000256" key="7">
    <source>
        <dbReference type="RuleBase" id="RU004474"/>
    </source>
</evidence>
<dbReference type="InterPro" id="IPR012259">
    <property type="entry name" value="DHFR"/>
</dbReference>
<dbReference type="GO" id="GO:0006730">
    <property type="term" value="P:one-carbon metabolic process"/>
    <property type="evidence" value="ECO:0007669"/>
    <property type="project" value="UniProtKB-KW"/>
</dbReference>
<dbReference type="InterPro" id="IPR001796">
    <property type="entry name" value="DHFR_dom"/>
</dbReference>
<dbReference type="InterPro" id="IPR024072">
    <property type="entry name" value="DHFR-like_dom_sf"/>
</dbReference>
<evidence type="ECO:0000256" key="1">
    <source>
        <dbReference type="ARBA" id="ARBA00004903"/>
    </source>
</evidence>
<sequence length="204" mass="22752">MSLPLTIIVAATKNNGIGQNGSLPWRLPKEMAYFARVTSNSAEGKRNTVIMGRTSWESIPAKFRPLANRVNIVVTRNAEYDLGLEKPQAPSLRVLGLDSAFEALKSIPDVHRHFVIGGASLYEQVLQLDTAPALVDRILLTRVLSPDLDCDTFMPDFTSNPVWQRATHRSLSEWVGFDVPEGVQEEKGIKYEFQMWVRAGQGLD</sequence>
<dbReference type="Pfam" id="PF00186">
    <property type="entry name" value="DHFR_1"/>
    <property type="match status" value="1"/>
</dbReference>
<dbReference type="GO" id="GO:0046654">
    <property type="term" value="P:tetrahydrofolate biosynthetic process"/>
    <property type="evidence" value="ECO:0007669"/>
    <property type="project" value="UniProtKB-UniPathway"/>
</dbReference>
<dbReference type="PANTHER" id="PTHR48069:SF3">
    <property type="entry name" value="DIHYDROFOLATE REDUCTASE"/>
    <property type="match status" value="1"/>
</dbReference>
<dbReference type="Gene3D" id="3.40.430.10">
    <property type="entry name" value="Dihydrofolate Reductase, subunit A"/>
    <property type="match status" value="1"/>
</dbReference>
<name>A0A0D7B5N5_9AGAR</name>
<reference evidence="9 10" key="1">
    <citation type="journal article" date="2015" name="Fungal Genet. Biol.">
        <title>Evolution of novel wood decay mechanisms in Agaricales revealed by the genome sequences of Fistulina hepatica and Cylindrobasidium torrendii.</title>
        <authorList>
            <person name="Floudas D."/>
            <person name="Held B.W."/>
            <person name="Riley R."/>
            <person name="Nagy L.G."/>
            <person name="Koehler G."/>
            <person name="Ransdell A.S."/>
            <person name="Younus H."/>
            <person name="Chow J."/>
            <person name="Chiniquy J."/>
            <person name="Lipzen A."/>
            <person name="Tritt A."/>
            <person name="Sun H."/>
            <person name="Haridas S."/>
            <person name="LaButti K."/>
            <person name="Ohm R.A."/>
            <person name="Kues U."/>
            <person name="Blanchette R.A."/>
            <person name="Grigoriev I.V."/>
            <person name="Minto R.E."/>
            <person name="Hibbett D.S."/>
        </authorList>
    </citation>
    <scope>NUCLEOTIDE SEQUENCE [LARGE SCALE GENOMIC DNA]</scope>
    <source>
        <strain evidence="9 10">FP15055 ss-10</strain>
    </source>
</reference>
<dbReference type="GO" id="GO:0050661">
    <property type="term" value="F:NADP binding"/>
    <property type="evidence" value="ECO:0007669"/>
    <property type="project" value="InterPro"/>
</dbReference>
<keyword evidence="10" id="KW-1185">Reference proteome</keyword>
<dbReference type="GO" id="GO:0046452">
    <property type="term" value="P:dihydrofolate metabolic process"/>
    <property type="evidence" value="ECO:0007669"/>
    <property type="project" value="TreeGrafter"/>
</dbReference>
<dbReference type="GO" id="GO:0004146">
    <property type="term" value="F:dihydrofolate reductase activity"/>
    <property type="evidence" value="ECO:0007669"/>
    <property type="project" value="UniProtKB-EC"/>
</dbReference>
<proteinExistence type="inferred from homology"/>